<keyword evidence="1" id="KW-0812">Transmembrane</keyword>
<evidence type="ECO:0000256" key="1">
    <source>
        <dbReference type="SAM" id="Phobius"/>
    </source>
</evidence>
<evidence type="ECO:0000313" key="3">
    <source>
        <dbReference type="Proteomes" id="UP000288102"/>
    </source>
</evidence>
<organism evidence="2 3">
    <name type="scientific">Flavobacterium cupreum</name>
    <dbReference type="NCBI Taxonomy" id="2133766"/>
    <lineage>
        <taxon>Bacteria</taxon>
        <taxon>Pseudomonadati</taxon>
        <taxon>Bacteroidota</taxon>
        <taxon>Flavobacteriia</taxon>
        <taxon>Flavobacteriales</taxon>
        <taxon>Flavobacteriaceae</taxon>
        <taxon>Flavobacterium</taxon>
    </lineage>
</organism>
<protein>
    <submittedName>
        <fullName evidence="2">Uncharacterized protein</fullName>
    </submittedName>
</protein>
<dbReference type="EMBL" id="QWDM01000003">
    <property type="protein sequence ID" value="RUT71333.1"/>
    <property type="molecule type" value="Genomic_DNA"/>
</dbReference>
<accession>A0A434AAB1</accession>
<proteinExistence type="predicted"/>
<name>A0A434AAB1_9FLAO</name>
<comment type="caution">
    <text evidence="2">The sequence shown here is derived from an EMBL/GenBank/DDBJ whole genome shotgun (WGS) entry which is preliminary data.</text>
</comment>
<gene>
    <name evidence="2" type="ORF">D0817_05505</name>
</gene>
<dbReference type="AlphaFoldDB" id="A0A434AAB1"/>
<keyword evidence="1" id="KW-0472">Membrane</keyword>
<evidence type="ECO:0000313" key="2">
    <source>
        <dbReference type="EMBL" id="RUT71333.1"/>
    </source>
</evidence>
<sequence>MLMQKITFEDYKNAVRAKFEIEKEGVYFNFLTPPSQANLRNLCWERFKSNSNADDLSTFSSFFEFDFNPEKRNHFREQTDKFRPIGSFLRGAKDPANQFAVELAAVLVDFQPRPFKKYREMGIVKVGNPVTAPKIPLAFATLENDEGKEEKNENEKVEEEDKFEGSLIAQKRFNFIQNFKPKISDNFKKKVKFIILGVFIVFGLGFIISRYAFPKKQCMQWSNDHYEKVDCDLSANGLIPFTIEPFDEIKFELKKVTVCDTTTCFKNGKPIIWYAKTGDAADFFNTHGIHPENEKALRPVTQYIFNKYKKPCSSK</sequence>
<keyword evidence="3" id="KW-1185">Reference proteome</keyword>
<dbReference type="Proteomes" id="UP000288102">
    <property type="component" value="Unassembled WGS sequence"/>
</dbReference>
<reference evidence="3" key="1">
    <citation type="journal article" date="2019" name="Syst. Appl. Microbiol.">
        <title>Flavobacterium circumlabens sp. nov. and Flavobacterium cupreum sp. nov., two psychrotrophic species isolated from Antarctic environmental samples.</title>
        <authorList>
            <person name="Kralova S."/>
            <person name="Busse H.-J."/>
            <person name="Svec P."/>
            <person name="Maslanova I."/>
            <person name="Stankova E."/>
            <person name="Bartak M."/>
            <person name="Sedlacek I."/>
        </authorList>
    </citation>
    <scope>NUCLEOTIDE SEQUENCE [LARGE SCALE GENOMIC DNA]</scope>
    <source>
        <strain evidence="3">CCM 8825</strain>
    </source>
</reference>
<feature type="transmembrane region" description="Helical" evidence="1">
    <location>
        <begin position="193"/>
        <end position="213"/>
    </location>
</feature>
<keyword evidence="1" id="KW-1133">Transmembrane helix</keyword>